<feature type="transmembrane region" description="Helical" evidence="8">
    <location>
        <begin position="119"/>
        <end position="143"/>
    </location>
</feature>
<comment type="subcellular location">
    <subcellularLocation>
        <location evidence="1">Cell membrane</location>
        <topology evidence="1">Multi-pass membrane protein</topology>
    </subcellularLocation>
</comment>
<feature type="domain" description="ABC transporter" evidence="9">
    <location>
        <begin position="425"/>
        <end position="637"/>
    </location>
</feature>
<keyword evidence="12" id="KW-1185">Reference proteome</keyword>
<feature type="transmembrane region" description="Helical" evidence="8">
    <location>
        <begin position="61"/>
        <end position="80"/>
    </location>
</feature>
<dbReference type="InterPro" id="IPR027417">
    <property type="entry name" value="P-loop_NTPase"/>
</dbReference>
<organism evidence="11 12">
    <name type="scientific">Candidatus Mycolicibacterium alkanivorans</name>
    <dbReference type="NCBI Taxonomy" id="2954114"/>
    <lineage>
        <taxon>Bacteria</taxon>
        <taxon>Bacillati</taxon>
        <taxon>Actinomycetota</taxon>
        <taxon>Actinomycetes</taxon>
        <taxon>Mycobacteriales</taxon>
        <taxon>Mycobacteriaceae</taxon>
        <taxon>Mycolicibacterium</taxon>
    </lineage>
</organism>
<dbReference type="InterPro" id="IPR011527">
    <property type="entry name" value="ABC1_TM_dom"/>
</dbReference>
<evidence type="ECO:0000256" key="8">
    <source>
        <dbReference type="SAM" id="Phobius"/>
    </source>
</evidence>
<dbReference type="Gene3D" id="3.40.50.300">
    <property type="entry name" value="P-loop containing nucleotide triphosphate hydrolases"/>
    <property type="match status" value="1"/>
</dbReference>
<dbReference type="Gene3D" id="1.20.1560.10">
    <property type="entry name" value="ABC transporter type 1, transmembrane domain"/>
    <property type="match status" value="1"/>
</dbReference>
<evidence type="ECO:0000256" key="3">
    <source>
        <dbReference type="ARBA" id="ARBA00022692"/>
    </source>
</evidence>
<name>A0ABS9YXW1_9MYCO</name>
<feature type="domain" description="ABC transmembrane type-1" evidence="10">
    <location>
        <begin position="66"/>
        <end position="391"/>
    </location>
</feature>
<feature type="transmembrane region" description="Helical" evidence="8">
    <location>
        <begin position="20"/>
        <end position="40"/>
    </location>
</feature>
<dbReference type="EMBL" id="JAIVFL010000001">
    <property type="protein sequence ID" value="MCI4675679.1"/>
    <property type="molecule type" value="Genomic_DNA"/>
</dbReference>
<dbReference type="PROSITE" id="PS00211">
    <property type="entry name" value="ABC_TRANSPORTER_1"/>
    <property type="match status" value="1"/>
</dbReference>
<dbReference type="InterPro" id="IPR036640">
    <property type="entry name" value="ABC1_TM_sf"/>
</dbReference>
<dbReference type="PANTHER" id="PTHR11384">
    <property type="entry name" value="ATP-BINDING CASSETTE, SUB-FAMILY D MEMBER"/>
    <property type="match status" value="1"/>
</dbReference>
<keyword evidence="6 8" id="KW-1133">Transmembrane helix</keyword>
<dbReference type="PROSITE" id="PS50929">
    <property type="entry name" value="ABC_TM1F"/>
    <property type="match status" value="1"/>
</dbReference>
<evidence type="ECO:0000256" key="4">
    <source>
        <dbReference type="ARBA" id="ARBA00022741"/>
    </source>
</evidence>
<comment type="caution">
    <text evidence="11">The sequence shown here is derived from an EMBL/GenBank/DDBJ whole genome shotgun (WGS) entry which is preliminary data.</text>
</comment>
<dbReference type="RefSeq" id="WP_243071963.1">
    <property type="nucleotide sequence ID" value="NZ_JAIVFL010000001.1"/>
</dbReference>
<dbReference type="Pfam" id="PF00005">
    <property type="entry name" value="ABC_tran"/>
    <property type="match status" value="1"/>
</dbReference>
<keyword evidence="5 11" id="KW-0067">ATP-binding</keyword>
<evidence type="ECO:0000313" key="11">
    <source>
        <dbReference type="EMBL" id="MCI4675679.1"/>
    </source>
</evidence>
<proteinExistence type="predicted"/>
<evidence type="ECO:0000259" key="10">
    <source>
        <dbReference type="PROSITE" id="PS50929"/>
    </source>
</evidence>
<dbReference type="SUPFAM" id="SSF52540">
    <property type="entry name" value="P-loop containing nucleoside triphosphate hydrolases"/>
    <property type="match status" value="1"/>
</dbReference>
<keyword evidence="4" id="KW-0547">Nucleotide-binding</keyword>
<evidence type="ECO:0000256" key="6">
    <source>
        <dbReference type="ARBA" id="ARBA00022989"/>
    </source>
</evidence>
<evidence type="ECO:0000256" key="5">
    <source>
        <dbReference type="ARBA" id="ARBA00022840"/>
    </source>
</evidence>
<dbReference type="SUPFAM" id="SSF90123">
    <property type="entry name" value="ABC transporter transmembrane region"/>
    <property type="match status" value="1"/>
</dbReference>
<dbReference type="PANTHER" id="PTHR11384:SF59">
    <property type="entry name" value="LYSOSOMAL COBALAMIN TRANSPORTER ABCD4"/>
    <property type="match status" value="1"/>
</dbReference>
<sequence>MEMYKPSLDWSNEIPHSLLWAAKAWTISAVVAVVVLVLLARYTTWGRQFWRITGGYFRGRASVAVWLWLGVLLFSTMIAVRLDVLLSYYSNDLYSSLQVAFEGAGAGNEAVRDSGVHGFWLAILTFVIIAAVYVSRQIVDIYLTQRFIIRWRVWLTDRLTGDWLEQEAYYRSRFIDNPIDNPDQRIQMDIDIFTTGTGAEPDSPTVSSSTTLLFEAINSVVSVVSFTPILWNLSGPLSLFGNTLNHALFWLVLLYVAVATVIAFWIGKPLILLSFRNELTNAAFRYALVRLRDAAEAIGFYRGEIAERSILASRFTAIIANYRALVVRSLYLLGWNQTMSQVITPLPLVVQAPRLFAGQISFGDVTQSSSAFLNIHDSLAFFRSVYDSFAGYRATIIRLDGLVEANAEARALPRLDAEQTTDGTFELRDVDVCRPNGDMLIDGLDLQLQPGEALVITGPPGCGRTTLLRSIARLWPYGSGTVRQPGGGDGETMFLSQVPYVPLGDLRAVLTYPAIEGSIADERLVATLDDVALGHLSGRLDEVQDWAKVLSPGEQQRIAFARILLTEPKVVFLDEATSAVDEGQEYSLYRLLRTRLPDCIVVSVTHRSTVEQHHDHHLRLLGGGEWQLDRRAETVGM</sequence>
<evidence type="ECO:0000259" key="9">
    <source>
        <dbReference type="PROSITE" id="PS50893"/>
    </source>
</evidence>
<protein>
    <submittedName>
        <fullName evidence="11">ABC transporter ATP-binding protein/permease</fullName>
    </submittedName>
</protein>
<dbReference type="CDD" id="cd03223">
    <property type="entry name" value="ABCD_peroxisomal_ALDP"/>
    <property type="match status" value="1"/>
</dbReference>
<dbReference type="SMART" id="SM00382">
    <property type="entry name" value="AAA"/>
    <property type="match status" value="1"/>
</dbReference>
<accession>A0ABS9YXW1</accession>
<feature type="transmembrane region" description="Helical" evidence="8">
    <location>
        <begin position="247"/>
        <end position="266"/>
    </location>
</feature>
<dbReference type="PROSITE" id="PS50893">
    <property type="entry name" value="ABC_TRANSPORTER_2"/>
    <property type="match status" value="1"/>
</dbReference>
<evidence type="ECO:0000256" key="1">
    <source>
        <dbReference type="ARBA" id="ARBA00004651"/>
    </source>
</evidence>
<reference evidence="11" key="1">
    <citation type="journal article" date="2022" name="ISME J.">
        <title>Identification of active gaseous-alkane degraders at natural gas seeps.</title>
        <authorList>
            <person name="Farhan Ul Haque M."/>
            <person name="Hernandez M."/>
            <person name="Crombie A.T."/>
            <person name="Murrell J.C."/>
        </authorList>
    </citation>
    <scope>NUCLEOTIDE SEQUENCE</scope>
    <source>
        <strain evidence="11">ANDR5</strain>
    </source>
</reference>
<keyword evidence="2" id="KW-0813">Transport</keyword>
<keyword evidence="7 8" id="KW-0472">Membrane</keyword>
<evidence type="ECO:0000256" key="7">
    <source>
        <dbReference type="ARBA" id="ARBA00023136"/>
    </source>
</evidence>
<gene>
    <name evidence="11" type="ORF">K9U37_12635</name>
</gene>
<dbReference type="GO" id="GO:0005524">
    <property type="term" value="F:ATP binding"/>
    <property type="evidence" value="ECO:0007669"/>
    <property type="project" value="UniProtKB-KW"/>
</dbReference>
<dbReference type="InterPro" id="IPR003439">
    <property type="entry name" value="ABC_transporter-like_ATP-bd"/>
</dbReference>
<evidence type="ECO:0000256" key="2">
    <source>
        <dbReference type="ARBA" id="ARBA00022448"/>
    </source>
</evidence>
<dbReference type="InterPro" id="IPR003593">
    <property type="entry name" value="AAA+_ATPase"/>
</dbReference>
<dbReference type="InterPro" id="IPR050835">
    <property type="entry name" value="ABC_transporter_sub-D"/>
</dbReference>
<dbReference type="Pfam" id="PF06472">
    <property type="entry name" value="ABC_membrane_2"/>
    <property type="match status" value="1"/>
</dbReference>
<dbReference type="InterPro" id="IPR017871">
    <property type="entry name" value="ABC_transporter-like_CS"/>
</dbReference>
<keyword evidence="3 8" id="KW-0812">Transmembrane</keyword>
<dbReference type="Proteomes" id="UP001139068">
    <property type="component" value="Unassembled WGS sequence"/>
</dbReference>
<evidence type="ECO:0000313" key="12">
    <source>
        <dbReference type="Proteomes" id="UP001139068"/>
    </source>
</evidence>